<evidence type="ECO:0000313" key="1">
    <source>
        <dbReference type="EMBL" id="VFJ66798.1"/>
    </source>
</evidence>
<protein>
    <submittedName>
        <fullName evidence="1">Uncharacterized protein</fullName>
    </submittedName>
</protein>
<accession>A0A450TI14</accession>
<dbReference type="AlphaFoldDB" id="A0A450TI14"/>
<dbReference type="EMBL" id="CAADEX010000178">
    <property type="protein sequence ID" value="VFJ66798.1"/>
    <property type="molecule type" value="Genomic_DNA"/>
</dbReference>
<gene>
    <name evidence="1" type="ORF">BECKDK2373B_GA0170837_117810</name>
</gene>
<organism evidence="1">
    <name type="scientific">Candidatus Kentrum sp. DK</name>
    <dbReference type="NCBI Taxonomy" id="2126562"/>
    <lineage>
        <taxon>Bacteria</taxon>
        <taxon>Pseudomonadati</taxon>
        <taxon>Pseudomonadota</taxon>
        <taxon>Gammaproteobacteria</taxon>
        <taxon>Candidatus Kentrum</taxon>
    </lineage>
</organism>
<name>A0A450TI14_9GAMM</name>
<proteinExistence type="predicted"/>
<sequence length="70" mass="8088">MAPNTIIEDIHRIREEYAKDFNNDLKEICSDARDKQGREGRRVVPANPKPVQKETFARSVKSHDIARRLG</sequence>
<reference evidence="1" key="1">
    <citation type="submission" date="2019-02" db="EMBL/GenBank/DDBJ databases">
        <authorList>
            <person name="Gruber-Vodicka R. H."/>
            <person name="Seah K. B. B."/>
        </authorList>
    </citation>
    <scope>NUCLEOTIDE SEQUENCE</scope>
    <source>
        <strain evidence="1">BECK_DK47</strain>
    </source>
</reference>